<proteinExistence type="predicted"/>
<keyword evidence="1" id="KW-0812">Transmembrane</keyword>
<name>A0A1I8JJX6_9PLAT</name>
<protein>
    <submittedName>
        <fullName evidence="3">Aa_trans domain-containing protein</fullName>
    </submittedName>
</protein>
<keyword evidence="1" id="KW-0472">Membrane</keyword>
<reference evidence="3" key="1">
    <citation type="submission" date="2016-11" db="UniProtKB">
        <authorList>
            <consortium name="WormBaseParasite"/>
        </authorList>
    </citation>
    <scope>IDENTIFICATION</scope>
</reference>
<feature type="transmembrane region" description="Helical" evidence="1">
    <location>
        <begin position="40"/>
        <end position="61"/>
    </location>
</feature>
<dbReference type="AlphaFoldDB" id="A0A1I8JJX6"/>
<keyword evidence="1" id="KW-1133">Transmembrane helix</keyword>
<evidence type="ECO:0000313" key="2">
    <source>
        <dbReference type="Proteomes" id="UP000095280"/>
    </source>
</evidence>
<keyword evidence="2" id="KW-1185">Reference proteome</keyword>
<accession>A0A1I8JJX6</accession>
<dbReference type="Proteomes" id="UP000095280">
    <property type="component" value="Unplaced"/>
</dbReference>
<sequence>RLDLEFAPWEFIKSLCCCPLLADRLCKLMLTKCNADLRSLLALGAIILTSGIALATAAATAGRVEWRFHA</sequence>
<organism evidence="2 3">
    <name type="scientific">Macrostomum lignano</name>
    <dbReference type="NCBI Taxonomy" id="282301"/>
    <lineage>
        <taxon>Eukaryota</taxon>
        <taxon>Metazoa</taxon>
        <taxon>Spiralia</taxon>
        <taxon>Lophotrochozoa</taxon>
        <taxon>Platyhelminthes</taxon>
        <taxon>Rhabditophora</taxon>
        <taxon>Macrostomorpha</taxon>
        <taxon>Macrostomida</taxon>
        <taxon>Macrostomidae</taxon>
        <taxon>Macrostomum</taxon>
    </lineage>
</organism>
<evidence type="ECO:0000256" key="1">
    <source>
        <dbReference type="SAM" id="Phobius"/>
    </source>
</evidence>
<evidence type="ECO:0000313" key="3">
    <source>
        <dbReference type="WBParaSite" id="maker-uti_cns_0048276-snap-gene-0.6-mRNA-1"/>
    </source>
</evidence>
<dbReference type="WBParaSite" id="maker-uti_cns_0048276-snap-gene-0.6-mRNA-1">
    <property type="protein sequence ID" value="maker-uti_cns_0048276-snap-gene-0.6-mRNA-1"/>
    <property type="gene ID" value="maker-uti_cns_0048276-snap-gene-0.6"/>
</dbReference>